<dbReference type="SUPFAM" id="SSF103088">
    <property type="entry name" value="OmpA-like"/>
    <property type="match status" value="1"/>
</dbReference>
<dbReference type="eggNOG" id="COG1360">
    <property type="taxonomic scope" value="Bacteria"/>
</dbReference>
<dbReference type="PROSITE" id="PS51123">
    <property type="entry name" value="OMPA_2"/>
    <property type="match status" value="1"/>
</dbReference>
<dbReference type="STRING" id="377629.TERTU_1371"/>
<dbReference type="Proteomes" id="UP000009080">
    <property type="component" value="Chromosome"/>
</dbReference>
<dbReference type="GO" id="GO:0005886">
    <property type="term" value="C:plasma membrane"/>
    <property type="evidence" value="ECO:0007669"/>
    <property type="project" value="UniProtKB-SubCell"/>
</dbReference>
<accession>C5BSI0</accession>
<dbReference type="CDD" id="cd07185">
    <property type="entry name" value="OmpA_C-like"/>
    <property type="match status" value="1"/>
</dbReference>
<evidence type="ECO:0000256" key="3">
    <source>
        <dbReference type="ARBA" id="ARBA00022475"/>
    </source>
</evidence>
<keyword evidence="5 9" id="KW-1133">Transmembrane helix</keyword>
<keyword evidence="6 7" id="KW-0472">Membrane</keyword>
<evidence type="ECO:0000256" key="8">
    <source>
        <dbReference type="SAM" id="MobiDB-lite"/>
    </source>
</evidence>
<feature type="domain" description="OmpA-like" evidence="10">
    <location>
        <begin position="101"/>
        <end position="221"/>
    </location>
</feature>
<keyword evidence="4 9" id="KW-0812">Transmembrane</keyword>
<evidence type="ECO:0000256" key="4">
    <source>
        <dbReference type="ARBA" id="ARBA00022692"/>
    </source>
</evidence>
<evidence type="ECO:0000313" key="11">
    <source>
        <dbReference type="EMBL" id="ACR11277.1"/>
    </source>
</evidence>
<dbReference type="RefSeq" id="WP_015817389.1">
    <property type="nucleotide sequence ID" value="NC_012997.1"/>
</dbReference>
<evidence type="ECO:0000259" key="10">
    <source>
        <dbReference type="PROSITE" id="PS51123"/>
    </source>
</evidence>
<evidence type="ECO:0000256" key="7">
    <source>
        <dbReference type="PROSITE-ProRule" id="PRU00473"/>
    </source>
</evidence>
<dbReference type="HOGENOM" id="CLU_016890_0_0_6"/>
<proteinExistence type="inferred from homology"/>
<keyword evidence="3" id="KW-1003">Cell membrane</keyword>
<feature type="region of interest" description="Disordered" evidence="8">
    <location>
        <begin position="225"/>
        <end position="305"/>
    </location>
</feature>
<dbReference type="InterPro" id="IPR006665">
    <property type="entry name" value="OmpA-like"/>
</dbReference>
<dbReference type="KEGG" id="ttu:TERTU_1371"/>
<protein>
    <submittedName>
        <fullName evidence="11">OmpA family protein</fullName>
    </submittedName>
</protein>
<gene>
    <name evidence="11" type="ordered locus">TERTU_1371</name>
</gene>
<dbReference type="PRINTS" id="PR01023">
    <property type="entry name" value="NAFLGMOTY"/>
</dbReference>
<name>C5BSI0_TERTT</name>
<keyword evidence="12" id="KW-1185">Reference proteome</keyword>
<dbReference type="OrthoDB" id="9815217at2"/>
<comment type="subcellular location">
    <subcellularLocation>
        <location evidence="1">Cell membrane</location>
        <topology evidence="1">Single-pass membrane protein</topology>
    </subcellularLocation>
</comment>
<dbReference type="EMBL" id="CP001614">
    <property type="protein sequence ID" value="ACR11277.1"/>
    <property type="molecule type" value="Genomic_DNA"/>
</dbReference>
<dbReference type="Pfam" id="PF00691">
    <property type="entry name" value="OmpA"/>
    <property type="match status" value="1"/>
</dbReference>
<dbReference type="Pfam" id="PF13677">
    <property type="entry name" value="MotB_plug"/>
    <property type="match status" value="1"/>
</dbReference>
<dbReference type="InterPro" id="IPR025713">
    <property type="entry name" value="MotB-like_N_dom"/>
</dbReference>
<dbReference type="Gene3D" id="3.30.1330.60">
    <property type="entry name" value="OmpA-like domain"/>
    <property type="match status" value="1"/>
</dbReference>
<dbReference type="AlphaFoldDB" id="C5BSI0"/>
<dbReference type="PANTHER" id="PTHR30329">
    <property type="entry name" value="STATOR ELEMENT OF FLAGELLAR MOTOR COMPLEX"/>
    <property type="match status" value="1"/>
</dbReference>
<evidence type="ECO:0000256" key="9">
    <source>
        <dbReference type="SAM" id="Phobius"/>
    </source>
</evidence>
<evidence type="ECO:0000313" key="12">
    <source>
        <dbReference type="Proteomes" id="UP000009080"/>
    </source>
</evidence>
<dbReference type="InterPro" id="IPR036737">
    <property type="entry name" value="OmpA-like_sf"/>
</dbReference>
<organism evidence="11 12">
    <name type="scientific">Teredinibacter turnerae (strain ATCC 39867 / T7901)</name>
    <dbReference type="NCBI Taxonomy" id="377629"/>
    <lineage>
        <taxon>Bacteria</taxon>
        <taxon>Pseudomonadati</taxon>
        <taxon>Pseudomonadota</taxon>
        <taxon>Gammaproteobacteria</taxon>
        <taxon>Cellvibrionales</taxon>
        <taxon>Cellvibrionaceae</taxon>
        <taxon>Teredinibacter</taxon>
    </lineage>
</organism>
<dbReference type="PANTHER" id="PTHR30329:SF20">
    <property type="entry name" value="EXPORTED PROTEIN"/>
    <property type="match status" value="1"/>
</dbReference>
<reference evidence="11 12" key="1">
    <citation type="journal article" date="2009" name="PLoS ONE">
        <title>The complete genome of Teredinibacter turnerae T7901: an intracellular endosymbiont of marine wood-boring bivalves (shipworms).</title>
        <authorList>
            <person name="Yang J.C."/>
            <person name="Madupu R."/>
            <person name="Durkin A.S."/>
            <person name="Ekborg N.A."/>
            <person name="Pedamallu C.S."/>
            <person name="Hostetler J.B."/>
            <person name="Radune D."/>
            <person name="Toms B.S."/>
            <person name="Henrissat B."/>
            <person name="Coutinho P.M."/>
            <person name="Schwarz S."/>
            <person name="Field L."/>
            <person name="Trindade-Silva A.E."/>
            <person name="Soares C.A.G."/>
            <person name="Elshahawi S."/>
            <person name="Hanora A."/>
            <person name="Schmidt E.W."/>
            <person name="Haygood M.G."/>
            <person name="Posfai J."/>
            <person name="Benner J."/>
            <person name="Madinger C."/>
            <person name="Nove J."/>
            <person name="Anton B."/>
            <person name="Chaudhary K."/>
            <person name="Foster J."/>
            <person name="Holman A."/>
            <person name="Kumar S."/>
            <person name="Lessard P.A."/>
            <person name="Luyten Y.A."/>
            <person name="Slatko B."/>
            <person name="Wood N."/>
            <person name="Wu B."/>
            <person name="Teplitski M."/>
            <person name="Mougous J.D."/>
            <person name="Ward N."/>
            <person name="Eisen J.A."/>
            <person name="Badger J.H."/>
            <person name="Distel D.L."/>
        </authorList>
    </citation>
    <scope>NUCLEOTIDE SEQUENCE [LARGE SCALE GENOMIC DNA]</scope>
    <source>
        <strain evidence="12">ATCC 39867 / T7901</strain>
    </source>
</reference>
<comment type="similarity">
    <text evidence="2">Belongs to the MotB family.</text>
</comment>
<evidence type="ECO:0000256" key="1">
    <source>
        <dbReference type="ARBA" id="ARBA00004162"/>
    </source>
</evidence>
<evidence type="ECO:0000256" key="2">
    <source>
        <dbReference type="ARBA" id="ARBA00008914"/>
    </source>
</evidence>
<dbReference type="InterPro" id="IPR050330">
    <property type="entry name" value="Bact_OuterMem_StrucFunc"/>
</dbReference>
<evidence type="ECO:0000256" key="5">
    <source>
        <dbReference type="ARBA" id="ARBA00022989"/>
    </source>
</evidence>
<sequence>MIRRTPVETKINHERWLVSYADFVTLLFGFFVVMYSVSQVSETKYRTLSETLSGAFSGAVQTPPTNLPRTALVAPDDLLNTLNAVLSQQIGAGMVTVSGNEDWVEIAVKSQLLFASGSAAPSTAAQQIFNELADVLAPFENAIAVSGHTDNVPIRNQQFQNNWELSAARAVAVVNLLAYAGVAPERLAATGYGEFQPVADNNSAQGRAANRRVVLRIARTKREAPRLSAGEAVEASPSPSLAPAFIPEPVSEESEAAPNVQRRRAVDSAEESAVDYRETAPIKPVKLNNGGLLFTSDPDQPRGKE</sequence>
<feature type="transmembrane region" description="Helical" evidence="9">
    <location>
        <begin position="20"/>
        <end position="37"/>
    </location>
</feature>
<evidence type="ECO:0000256" key="6">
    <source>
        <dbReference type="ARBA" id="ARBA00023136"/>
    </source>
</evidence>